<gene>
    <name evidence="2" type="ORF">BACSTE_03426</name>
</gene>
<keyword evidence="1" id="KW-0472">Membrane</keyword>
<comment type="caution">
    <text evidence="2">The sequence shown here is derived from an EMBL/GenBank/DDBJ whole genome shotgun (WGS) entry which is preliminary data.</text>
</comment>
<name>B0NV87_BACSE</name>
<dbReference type="Proteomes" id="UP000004713">
    <property type="component" value="Unassembled WGS sequence"/>
</dbReference>
<feature type="transmembrane region" description="Helical" evidence="1">
    <location>
        <begin position="6"/>
        <end position="26"/>
    </location>
</feature>
<dbReference type="EMBL" id="ABFZ02000022">
    <property type="protein sequence ID" value="EDS14280.1"/>
    <property type="molecule type" value="Genomic_DNA"/>
</dbReference>
<evidence type="ECO:0000313" key="2">
    <source>
        <dbReference type="EMBL" id="EDS14280.1"/>
    </source>
</evidence>
<accession>B0NV87</accession>
<evidence type="ECO:0000313" key="3">
    <source>
        <dbReference type="Proteomes" id="UP000004713"/>
    </source>
</evidence>
<evidence type="ECO:0000256" key="1">
    <source>
        <dbReference type="SAM" id="Phobius"/>
    </source>
</evidence>
<reference evidence="2 3" key="2">
    <citation type="submission" date="2007-11" db="EMBL/GenBank/DDBJ databases">
        <authorList>
            <person name="Fulton L."/>
            <person name="Clifton S."/>
            <person name="Fulton B."/>
            <person name="Xu J."/>
            <person name="Minx P."/>
            <person name="Pepin K.H."/>
            <person name="Johnson M."/>
            <person name="Thiruvilangam P."/>
            <person name="Bhonagiri V."/>
            <person name="Nash W.E."/>
            <person name="Mardis E.R."/>
            <person name="Wilson R.K."/>
        </authorList>
    </citation>
    <scope>NUCLEOTIDE SEQUENCE [LARGE SCALE GENOMIC DNA]</scope>
    <source>
        <strain evidence="2 3">ATCC 43183</strain>
    </source>
</reference>
<organism evidence="2 3">
    <name type="scientific">Bacteroides stercoris ATCC 43183</name>
    <dbReference type="NCBI Taxonomy" id="449673"/>
    <lineage>
        <taxon>Bacteria</taxon>
        <taxon>Pseudomonadati</taxon>
        <taxon>Bacteroidota</taxon>
        <taxon>Bacteroidia</taxon>
        <taxon>Bacteroidales</taxon>
        <taxon>Bacteroidaceae</taxon>
        <taxon>Bacteroides</taxon>
    </lineage>
</organism>
<keyword evidence="1" id="KW-1133">Transmembrane helix</keyword>
<reference evidence="2 3" key="1">
    <citation type="submission" date="2007-11" db="EMBL/GenBank/DDBJ databases">
        <title>Draft genome sequence of Bacteroides stercoris(ATCC 43183).</title>
        <authorList>
            <person name="Sudarsanam P."/>
            <person name="Ley R."/>
            <person name="Guruge J."/>
            <person name="Turnbaugh P.J."/>
            <person name="Mahowald M."/>
            <person name="Liep D."/>
            <person name="Gordon J."/>
        </authorList>
    </citation>
    <scope>NUCLEOTIDE SEQUENCE [LARGE SCALE GENOMIC DNA]</scope>
    <source>
        <strain evidence="2 3">ATCC 43183</strain>
    </source>
</reference>
<keyword evidence="1" id="KW-0812">Transmembrane</keyword>
<protein>
    <submittedName>
        <fullName evidence="2">Uncharacterized protein</fullName>
    </submittedName>
</protein>
<proteinExistence type="predicted"/>
<dbReference type="AlphaFoldDB" id="B0NV87"/>
<dbReference type="HOGENOM" id="CLU_3285254_0_0_10"/>
<sequence>MAGLPYRSITLSLLLTFPVLNLRVYFPSKSMAKYTTNTTT</sequence>